<evidence type="ECO:0000256" key="4">
    <source>
        <dbReference type="ARBA" id="ARBA00022454"/>
    </source>
</evidence>
<dbReference type="GeneID" id="90037134"/>
<organism evidence="14 15">
    <name type="scientific">Myxozyma melibiosi</name>
    <dbReference type="NCBI Taxonomy" id="54550"/>
    <lineage>
        <taxon>Eukaryota</taxon>
        <taxon>Fungi</taxon>
        <taxon>Dikarya</taxon>
        <taxon>Ascomycota</taxon>
        <taxon>Saccharomycotina</taxon>
        <taxon>Lipomycetes</taxon>
        <taxon>Lipomycetales</taxon>
        <taxon>Lipomycetaceae</taxon>
        <taxon>Myxozyma</taxon>
    </lineage>
</organism>
<gene>
    <name evidence="14" type="ORF">BZA70DRAFT_272249</name>
</gene>
<evidence type="ECO:0000256" key="11">
    <source>
        <dbReference type="RuleBase" id="RU367150"/>
    </source>
</evidence>
<dbReference type="Proteomes" id="UP001498771">
    <property type="component" value="Unassembled WGS sequence"/>
</dbReference>
<dbReference type="EMBL" id="JBBJBU010000001">
    <property type="protein sequence ID" value="KAK7207805.1"/>
    <property type="molecule type" value="Genomic_DNA"/>
</dbReference>
<dbReference type="RefSeq" id="XP_064770838.1">
    <property type="nucleotide sequence ID" value="XM_064911622.1"/>
</dbReference>
<accession>A0ABR1FDA8</accession>
<protein>
    <recommendedName>
        <fullName evidence="11">Kinetochore protein SPC25</fullName>
    </recommendedName>
</protein>
<dbReference type="PANTHER" id="PTHR14281">
    <property type="entry name" value="KINETOCHORE PROTEIN SPC25-RELATED"/>
    <property type="match status" value="1"/>
</dbReference>
<comment type="subcellular location">
    <subcellularLocation>
        <location evidence="11">Nucleus</location>
    </subcellularLocation>
    <subcellularLocation>
        <location evidence="11">Chromosome</location>
        <location evidence="11">Centromere</location>
        <location evidence="11">Kinetochore</location>
    </subcellularLocation>
</comment>
<evidence type="ECO:0000256" key="6">
    <source>
        <dbReference type="ARBA" id="ARBA00022776"/>
    </source>
</evidence>
<evidence type="ECO:0000256" key="3">
    <source>
        <dbReference type="ARBA" id="ARBA00011562"/>
    </source>
</evidence>
<keyword evidence="7 11" id="KW-0995">Kinetochore</keyword>
<comment type="subunit">
    <text evidence="3">Component of the NDC80 complex, which consists of NDC80, NUF2, SPC24 and SPC25.</text>
</comment>
<keyword evidence="6 11" id="KW-0498">Mitosis</keyword>
<evidence type="ECO:0000256" key="7">
    <source>
        <dbReference type="ARBA" id="ARBA00022838"/>
    </source>
</evidence>
<comment type="similarity">
    <text evidence="2 11">Belongs to the SPC25 family.</text>
</comment>
<dbReference type="CDD" id="cd23784">
    <property type="entry name" value="RWD_Spc25"/>
    <property type="match status" value="1"/>
</dbReference>
<keyword evidence="11" id="KW-0539">Nucleus</keyword>
<feature type="coiled-coil region" evidence="12">
    <location>
        <begin position="64"/>
        <end position="161"/>
    </location>
</feature>
<reference evidence="14 15" key="1">
    <citation type="submission" date="2024-03" db="EMBL/GenBank/DDBJ databases">
        <title>Genome-scale model development and genomic sequencing of the oleaginous clade Lipomyces.</title>
        <authorList>
            <consortium name="Lawrence Berkeley National Laboratory"/>
            <person name="Czajka J.J."/>
            <person name="Han Y."/>
            <person name="Kim J."/>
            <person name="Mondo S.J."/>
            <person name="Hofstad B.A."/>
            <person name="Robles A."/>
            <person name="Haridas S."/>
            <person name="Riley R."/>
            <person name="LaButti K."/>
            <person name="Pangilinan J."/>
            <person name="Andreopoulos W."/>
            <person name="Lipzen A."/>
            <person name="Yan J."/>
            <person name="Wang M."/>
            <person name="Ng V."/>
            <person name="Grigoriev I.V."/>
            <person name="Spatafora J.W."/>
            <person name="Magnuson J.K."/>
            <person name="Baker S.E."/>
            <person name="Pomraning K.R."/>
        </authorList>
    </citation>
    <scope>NUCLEOTIDE SEQUENCE [LARGE SCALE GENOMIC DNA]</scope>
    <source>
        <strain evidence="14 15">Phaff 52-87</strain>
    </source>
</reference>
<feature type="domain" description="Chromosome segregation protein Spc25 C-terminal" evidence="13">
    <location>
        <begin position="187"/>
        <end position="258"/>
    </location>
</feature>
<evidence type="ECO:0000256" key="8">
    <source>
        <dbReference type="ARBA" id="ARBA00023054"/>
    </source>
</evidence>
<sequence>MTSISSLRSGIDALDLKNGNADVLNSPSGSSAPSIPQFTFNFDRLKRQMDIFQAKFDEFVANDRKKILEDRNAFEQEIQEGKEKETEMLNQIRWYKEKEEEISEEMAREQQEVLETEQSISEFTRKKQELAVLRDAVVKQISEVQQMLEKAREERSKERSKILAQSSLNAPELAFWEQNLGMRIEGVDDDYLKIIFTLISEANWDKEYYVVVDLTSVDYEVSKCEPSLNKSVLERIVNRLNETRDFARFLKEVRNAFKESGL</sequence>
<dbReference type="Pfam" id="PF08234">
    <property type="entry name" value="Spindle_Spc25"/>
    <property type="match status" value="1"/>
</dbReference>
<name>A0ABR1FDA8_9ASCO</name>
<keyword evidence="8 12" id="KW-0175">Coiled coil</keyword>
<keyword evidence="9 11" id="KW-0131">Cell cycle</keyword>
<evidence type="ECO:0000256" key="2">
    <source>
        <dbReference type="ARBA" id="ARBA00006379"/>
    </source>
</evidence>
<evidence type="ECO:0000313" key="14">
    <source>
        <dbReference type="EMBL" id="KAK7207805.1"/>
    </source>
</evidence>
<keyword evidence="10 11" id="KW-0137">Centromere</keyword>
<proteinExistence type="inferred from homology"/>
<evidence type="ECO:0000313" key="15">
    <source>
        <dbReference type="Proteomes" id="UP001498771"/>
    </source>
</evidence>
<comment type="function">
    <text evidence="1 11">Acts as a component of the essential kinetochore-associated NDC80 complex, which is required for chromosome segregation and spindle checkpoint activity.</text>
</comment>
<evidence type="ECO:0000259" key="13">
    <source>
        <dbReference type="Pfam" id="PF08234"/>
    </source>
</evidence>
<evidence type="ECO:0000256" key="9">
    <source>
        <dbReference type="ARBA" id="ARBA00023306"/>
    </source>
</evidence>
<keyword evidence="4 11" id="KW-0158">Chromosome</keyword>
<dbReference type="PANTHER" id="PTHR14281:SF0">
    <property type="entry name" value="KINETOCHORE PROTEIN SPC25"/>
    <property type="match status" value="1"/>
</dbReference>
<dbReference type="InterPro" id="IPR013255">
    <property type="entry name" value="Spc25_C"/>
</dbReference>
<evidence type="ECO:0000256" key="1">
    <source>
        <dbReference type="ARBA" id="ARBA00002772"/>
    </source>
</evidence>
<dbReference type="InterPro" id="IPR045143">
    <property type="entry name" value="Spc25"/>
</dbReference>
<keyword evidence="15" id="KW-1185">Reference proteome</keyword>
<keyword evidence="5 11" id="KW-0132">Cell division</keyword>
<comment type="caution">
    <text evidence="14">The sequence shown here is derived from an EMBL/GenBank/DDBJ whole genome shotgun (WGS) entry which is preliminary data.</text>
</comment>
<evidence type="ECO:0000256" key="10">
    <source>
        <dbReference type="ARBA" id="ARBA00023328"/>
    </source>
</evidence>
<evidence type="ECO:0000256" key="5">
    <source>
        <dbReference type="ARBA" id="ARBA00022618"/>
    </source>
</evidence>
<evidence type="ECO:0000256" key="12">
    <source>
        <dbReference type="SAM" id="Coils"/>
    </source>
</evidence>
<dbReference type="Gene3D" id="3.30.457.50">
    <property type="entry name" value="Chromosome segregation protein Spc25"/>
    <property type="match status" value="1"/>
</dbReference>